<dbReference type="Pfam" id="PF03781">
    <property type="entry name" value="FGE-sulfatase"/>
    <property type="match status" value="1"/>
</dbReference>
<dbReference type="EMBL" id="JALHAT010000003">
    <property type="protein sequence ID" value="MCJ1959914.1"/>
    <property type="molecule type" value="Genomic_DNA"/>
</dbReference>
<gene>
    <name evidence="2" type="ORF">MTR65_04390</name>
</gene>
<reference evidence="2" key="1">
    <citation type="submission" date="2022-03" db="EMBL/GenBank/DDBJ databases">
        <title>Identification of a novel bacterium isolated from mangrove sediments.</title>
        <authorList>
            <person name="Pan X."/>
        </authorList>
    </citation>
    <scope>NUCLEOTIDE SEQUENCE</scope>
    <source>
        <strain evidence="2">B2637</strain>
    </source>
</reference>
<dbReference type="InterPro" id="IPR016187">
    <property type="entry name" value="CTDL_fold"/>
</dbReference>
<feature type="domain" description="Sulfatase-modifying factor enzyme-like" evidence="1">
    <location>
        <begin position="47"/>
        <end position="328"/>
    </location>
</feature>
<dbReference type="PANTHER" id="PTHR23150">
    <property type="entry name" value="SULFATASE MODIFYING FACTOR 1, 2"/>
    <property type="match status" value="1"/>
</dbReference>
<dbReference type="RefSeq" id="WP_243797442.1">
    <property type="nucleotide sequence ID" value="NZ_JALHAT010000003.1"/>
</dbReference>
<dbReference type="InterPro" id="IPR042095">
    <property type="entry name" value="SUMF_sf"/>
</dbReference>
<evidence type="ECO:0000313" key="2">
    <source>
        <dbReference type="EMBL" id="MCJ1959914.1"/>
    </source>
</evidence>
<sequence>MRAGRVQQGAAALLILGTVMGGGGMAKATPAQPRQAGEVFTDCAQGCPQMVAIAPGRFRMGADAGEEGRPEGPVREIALARPYALGRFEVSNQEYALFVEETGHIPSADCRSLNAERGTVAKTPTADFRHPGLGAGDGAPQMPVVCISWNDAQAYLSWLSARTGAHYRLPSEAEWEYAARAGSQEDYPWGQSPDEGCRQANMLDEDGAASGMIPVFGGQADGDSTALPRAACHDGHGGAAPVGSYAPNAFGLHDMIGNVWEWTQDCYAAPYPSAAARDGRPYVDAEECPLRAVRGGSWISTPFRNRVSWRGRDPVDQVTWIFGLRVARDIEGDIQ</sequence>
<dbReference type="Proteomes" id="UP001162802">
    <property type="component" value="Unassembled WGS sequence"/>
</dbReference>
<protein>
    <submittedName>
        <fullName evidence="2">Formylglycine-generating enzyme family protein</fullName>
    </submittedName>
</protein>
<evidence type="ECO:0000259" key="1">
    <source>
        <dbReference type="Pfam" id="PF03781"/>
    </source>
</evidence>
<keyword evidence="3" id="KW-1185">Reference proteome</keyword>
<evidence type="ECO:0000313" key="3">
    <source>
        <dbReference type="Proteomes" id="UP001162802"/>
    </source>
</evidence>
<name>A0ABT0A9P6_9SPHN</name>
<dbReference type="InterPro" id="IPR051043">
    <property type="entry name" value="Sulfatase_Mod_Factor_Kinase"/>
</dbReference>
<dbReference type="PANTHER" id="PTHR23150:SF19">
    <property type="entry name" value="FORMYLGLYCINE-GENERATING ENZYME"/>
    <property type="match status" value="1"/>
</dbReference>
<organism evidence="2 3">
    <name type="scientific">Novosphingobium mangrovi</name>
    <name type="common">ex Hu et al. 2023</name>
    <dbReference type="NCBI Taxonomy" id="2930094"/>
    <lineage>
        <taxon>Bacteria</taxon>
        <taxon>Pseudomonadati</taxon>
        <taxon>Pseudomonadota</taxon>
        <taxon>Alphaproteobacteria</taxon>
        <taxon>Sphingomonadales</taxon>
        <taxon>Sphingomonadaceae</taxon>
        <taxon>Novosphingobium</taxon>
    </lineage>
</organism>
<accession>A0ABT0A9P6</accession>
<proteinExistence type="predicted"/>
<dbReference type="SUPFAM" id="SSF56436">
    <property type="entry name" value="C-type lectin-like"/>
    <property type="match status" value="1"/>
</dbReference>
<comment type="caution">
    <text evidence="2">The sequence shown here is derived from an EMBL/GenBank/DDBJ whole genome shotgun (WGS) entry which is preliminary data.</text>
</comment>
<dbReference type="InterPro" id="IPR005532">
    <property type="entry name" value="SUMF_dom"/>
</dbReference>
<dbReference type="Gene3D" id="3.90.1580.10">
    <property type="entry name" value="paralog of FGE (formylglycine-generating enzyme)"/>
    <property type="match status" value="1"/>
</dbReference>